<organism evidence="2">
    <name type="scientific">Pseudothecadactylus lindneri</name>
    <dbReference type="NCBI Taxonomy" id="95126"/>
    <lineage>
        <taxon>Eukaryota</taxon>
        <taxon>Metazoa</taxon>
        <taxon>Chordata</taxon>
        <taxon>Craniata</taxon>
        <taxon>Vertebrata</taxon>
        <taxon>Euteleostomi</taxon>
        <taxon>Lepidosauria</taxon>
        <taxon>Squamata</taxon>
        <taxon>Bifurcata</taxon>
        <taxon>Gekkota</taxon>
        <taxon>Pygopoidea</taxon>
        <taxon>Diplodactylidae</taxon>
        <taxon>Pseudothecadactylus</taxon>
    </lineage>
</organism>
<feature type="chain" id="PRO_5004281573" evidence="1">
    <location>
        <begin position="24"/>
        <end position="42"/>
    </location>
</feature>
<dbReference type="EMBL" id="AY369024">
    <property type="protein sequence ID" value="AAR18902.1"/>
    <property type="molecule type" value="Genomic_DNA"/>
</dbReference>
<sequence>MHLLWKNFLPLTLAACLWHISIPLSLTGLPPMPHKGNVPEHM</sequence>
<accession>Q6UJH8</accession>
<name>Q6UJH8_9SAUR</name>
<feature type="non-terminal residue" evidence="2">
    <location>
        <position position="1"/>
    </location>
</feature>
<geneLocation type="mitochondrion" evidence="2"/>
<evidence type="ECO:0000313" key="2">
    <source>
        <dbReference type="EMBL" id="AAR18902.1"/>
    </source>
</evidence>
<dbReference type="AlphaFoldDB" id="Q6UJH8"/>
<feature type="signal peptide" evidence="1">
    <location>
        <begin position="1"/>
        <end position="23"/>
    </location>
</feature>
<protein>
    <submittedName>
        <fullName evidence="2">NADH dehydrogenase subunit 1</fullName>
    </submittedName>
</protein>
<evidence type="ECO:0000256" key="1">
    <source>
        <dbReference type="SAM" id="SignalP"/>
    </source>
</evidence>
<proteinExistence type="predicted"/>
<gene>
    <name evidence="2" type="primary">ND1</name>
</gene>
<keyword evidence="2" id="KW-0496">Mitochondrion</keyword>
<keyword evidence="1" id="KW-0732">Signal</keyword>
<reference evidence="2" key="1">
    <citation type="journal article" date="2004" name="Biol. J. Linn. Soc. Lond.">
        <title>A Molecular Study of Phylogenetic Relationships and Evolution of Antipredator Strategies in Australian Diplodactylus Geckos, Subgenus Strophurus.</title>
        <authorList>
            <person name="Melville J."/>
            <person name="Schulte J.A.II."/>
            <person name="Larson A."/>
        </authorList>
    </citation>
    <scope>NUCLEOTIDE SEQUENCE</scope>
</reference>